<sequence>MRESNNGKQNGYAYTDKSVKQRIENNEFIKNIRKKLIEERIKKTISK</sequence>
<comment type="caution">
    <text evidence="1">The sequence shown here is derived from an EMBL/GenBank/DDBJ whole genome shotgun (WGS) entry which is preliminary data.</text>
</comment>
<protein>
    <submittedName>
        <fullName evidence="1">Uncharacterized protein</fullName>
    </submittedName>
</protein>
<name>X1CI72_9ZZZZ</name>
<organism evidence="1">
    <name type="scientific">marine sediment metagenome</name>
    <dbReference type="NCBI Taxonomy" id="412755"/>
    <lineage>
        <taxon>unclassified sequences</taxon>
        <taxon>metagenomes</taxon>
        <taxon>ecological metagenomes</taxon>
    </lineage>
</organism>
<reference evidence="1" key="1">
    <citation type="journal article" date="2014" name="Front. Microbiol.">
        <title>High frequency of phylogenetically diverse reductive dehalogenase-homologous genes in deep subseafloor sedimentary metagenomes.</title>
        <authorList>
            <person name="Kawai M."/>
            <person name="Futagami T."/>
            <person name="Toyoda A."/>
            <person name="Takaki Y."/>
            <person name="Nishi S."/>
            <person name="Hori S."/>
            <person name="Arai W."/>
            <person name="Tsubouchi T."/>
            <person name="Morono Y."/>
            <person name="Uchiyama I."/>
            <person name="Ito T."/>
            <person name="Fujiyama A."/>
            <person name="Inagaki F."/>
            <person name="Takami H."/>
        </authorList>
    </citation>
    <scope>NUCLEOTIDE SEQUENCE</scope>
    <source>
        <strain evidence="1">Expedition CK06-06</strain>
    </source>
</reference>
<dbReference type="EMBL" id="BART01037411">
    <property type="protein sequence ID" value="GAH07367.1"/>
    <property type="molecule type" value="Genomic_DNA"/>
</dbReference>
<accession>X1CI72</accession>
<evidence type="ECO:0000313" key="1">
    <source>
        <dbReference type="EMBL" id="GAH07367.1"/>
    </source>
</evidence>
<dbReference type="AlphaFoldDB" id="X1CI72"/>
<proteinExistence type="predicted"/>
<gene>
    <name evidence="1" type="ORF">S01H4_62610</name>
</gene>